<feature type="region of interest" description="Disordered" evidence="2">
    <location>
        <begin position="1"/>
        <end position="85"/>
    </location>
</feature>
<evidence type="ECO:0000313" key="3">
    <source>
        <dbReference type="EMBL" id="KKQ35502.1"/>
    </source>
</evidence>
<comment type="caution">
    <text evidence="3">The sequence shown here is derived from an EMBL/GenBank/DDBJ whole genome shotgun (WGS) entry which is preliminary data.</text>
</comment>
<reference evidence="3 4" key="1">
    <citation type="journal article" date="2015" name="Nature">
        <title>rRNA introns, odd ribosomes, and small enigmatic genomes across a large radiation of phyla.</title>
        <authorList>
            <person name="Brown C.T."/>
            <person name="Hug L.A."/>
            <person name="Thomas B.C."/>
            <person name="Sharon I."/>
            <person name="Castelle C.J."/>
            <person name="Singh A."/>
            <person name="Wilkins M.J."/>
            <person name="Williams K.H."/>
            <person name="Banfield J.F."/>
        </authorList>
    </citation>
    <scope>NUCLEOTIDE SEQUENCE [LARGE SCALE GENOMIC DNA]</scope>
</reference>
<keyword evidence="1" id="KW-0175">Coiled coil</keyword>
<dbReference type="Proteomes" id="UP000034852">
    <property type="component" value="Unassembled WGS sequence"/>
</dbReference>
<gene>
    <name evidence="3" type="ORF">US52_C0023G0002</name>
</gene>
<accession>A0A0G0GZN7</accession>
<dbReference type="EMBL" id="LBTH01000023">
    <property type="protein sequence ID" value="KKQ35502.1"/>
    <property type="molecule type" value="Genomic_DNA"/>
</dbReference>
<name>A0A0G0GZN7_9BACT</name>
<feature type="compositionally biased region" description="Basic and acidic residues" evidence="2">
    <location>
        <begin position="18"/>
        <end position="46"/>
    </location>
</feature>
<proteinExistence type="predicted"/>
<organism evidence="3 4">
    <name type="scientific">candidate division WS6 bacterium GW2011_GWA2_37_6</name>
    <dbReference type="NCBI Taxonomy" id="1619087"/>
    <lineage>
        <taxon>Bacteria</taxon>
        <taxon>Candidatus Dojkabacteria</taxon>
    </lineage>
</organism>
<protein>
    <submittedName>
        <fullName evidence="3">200 kDa antigen p200</fullName>
    </submittedName>
</protein>
<feature type="coiled-coil region" evidence="1">
    <location>
        <begin position="413"/>
        <end position="440"/>
    </location>
</feature>
<evidence type="ECO:0000256" key="2">
    <source>
        <dbReference type="SAM" id="MobiDB-lite"/>
    </source>
</evidence>
<feature type="region of interest" description="Disordered" evidence="2">
    <location>
        <begin position="238"/>
        <end position="271"/>
    </location>
</feature>
<evidence type="ECO:0000313" key="4">
    <source>
        <dbReference type="Proteomes" id="UP000034852"/>
    </source>
</evidence>
<sequence length="1445" mass="164809">MSTFNAGAPFAPETSGQDGDKENSSKSKKAHDAWREQYEQKQEAKAHSLISSQIAKDEQKDKQEKAQKAEKKESPRQKVKRRSFLSLAGKQLAGHREAIRSAEFDKIDKTKGEPSDKRLLEISLNRSRNIESQVYEQVKFASSNEIQSKQFRAMYESMGGVEIADDIMRTSRALERTRAILVILEAKKDPNVKFLAGIVASGEAQLQAKLGALDEKGAKEQAESESFAKAKEIISADKRKKDLEQKNDPEKKSKTEQLAEQDKEDPRQLRKDRVYYHEKIKAVKKRIKKLQEKEKLGEPLSEEERKVLGSLQTELTEYLLLQAATLKETKISPTDHKANMLDLLTGKDKSHAETIVEIRRFLPNALPQEKARLEKWLQYIEGKGQPELNAFFATSDEGTGDQSHPTLQKILDKVRAKSNIEDQTQEVQKYVQEMQEKYDDKRSLSDDLEEFMEYAAHPELIGRIEITANKDINPTMKDLLAEMQDYEEWKRDPKTIEERINAFKIEALETVLVSEDDELDLDDKEIEQSIKDLAESYGFTTEGSLEATANQGTEINEIIERMKNINAKRKNAISLIEAGEQELADLAQGTEKASEIDVQDFELGKQKKLLDNLVLQLEASVSRARSKTSEKTGPNIEQRKNALSKLLDSGHLEFRVTPTGLTIVIDNYGIQSDESDEKGELKKDISYLYSLLGADANTKETIAANLSQKSLVKFFGQEEYKGRFTNPNQLPSINIIIAQGITNEEENKTRHEIFHSLQEEFLRETKSANNAEERAVYEFASMLMEGRGAVEAFTPTDQLAYRTKLSHLYLDKPNVDDSGKGKQEEMAKLETHLSITQLITQVEKLIAEKRKNSAFSELDEMLLRMDISSFLVSEFSALKKKLEVSGQATQGTNQTEELYNSLIERLMQNYDIPADQKVGRLNGNQLINKANQEYETTLKPAQKALIEAGLMEFSNRKAKSPYVGTENFTGAFQDQRSLGNLAKDITEGRYHPNPDIMKTRRGNFFYDPEGNAFTTWNELVGRGPRIPFTHKRIGKLFHVPRVGNLPMPGLSMFMPRGYGSAGRAFGAYFSRAPFGSRRRAMAERHYNPYVGADFSKFGKMINPGLEYMIREHFPGIWRQYSVGKEYEKLPVQMAYNSLEQWSDIGNKLVFGVLTEEMKMHPQTAMRIVGALPGRRFDFDLERKSYGFKPAMEADLSLFDQGFDHDTQKHALERMLGEVKEVMTNEDPDDILTNDMVKMRYDAEGEKPKRNAVGTLTAPARTLLGPMLLPTGPSKYQKKKADWFKEYASRKDLSWVQNQQKWEMEIGSKAREYWQMRDGVIMLSAMKAESDHTLAEKGKHFSLFDLTNLVYRAESMDDERTNTKNTWQRNTSKETMLFDIVENGKKRTMEILPGDFMLDEHGNLIPGLAEGEYDKKQRKFVANLKKGETEIYWQPKVHQIKLTGWS</sequence>
<evidence type="ECO:0000256" key="1">
    <source>
        <dbReference type="SAM" id="Coils"/>
    </source>
</evidence>
<feature type="compositionally biased region" description="Basic and acidic residues" evidence="2">
    <location>
        <begin position="55"/>
        <end position="76"/>
    </location>
</feature>